<dbReference type="AlphaFoldDB" id="A0ABD2U5I1"/>
<accession>A0ABD2U5I1</accession>
<dbReference type="Proteomes" id="UP001627284">
    <property type="component" value="Unassembled WGS sequence"/>
</dbReference>
<name>A0ABD2U5I1_9SOLN</name>
<evidence type="ECO:0000313" key="2">
    <source>
        <dbReference type="Proteomes" id="UP001627284"/>
    </source>
</evidence>
<reference evidence="1 2" key="1">
    <citation type="submission" date="2024-05" db="EMBL/GenBank/DDBJ databases">
        <title>De novo assembly of an allotetraploid wild potato.</title>
        <authorList>
            <person name="Hosaka A.J."/>
        </authorList>
    </citation>
    <scope>NUCLEOTIDE SEQUENCE [LARGE SCALE GENOMIC DNA]</scope>
    <source>
        <tissue evidence="1">Young leaves</tissue>
    </source>
</reference>
<dbReference type="EMBL" id="JBJKTR010000007">
    <property type="protein sequence ID" value="KAL3364069.1"/>
    <property type="molecule type" value="Genomic_DNA"/>
</dbReference>
<sequence length="104" mass="11361">PIHFVVKKKNNTFSPFPLFQSQAVAAIAIFIGESTCIPSALISPMSSPFFFSSSNLHKINNLSHYTRSSQTPLPFSPSSSPHTITIFAAMIRSSHPHPPHSPLC</sequence>
<keyword evidence="2" id="KW-1185">Reference proteome</keyword>
<gene>
    <name evidence="1" type="ORF">AABB24_013024</name>
</gene>
<proteinExistence type="predicted"/>
<evidence type="ECO:0000313" key="1">
    <source>
        <dbReference type="EMBL" id="KAL3364069.1"/>
    </source>
</evidence>
<protein>
    <submittedName>
        <fullName evidence="1">Uncharacterized protein</fullName>
    </submittedName>
</protein>
<feature type="non-terminal residue" evidence="1">
    <location>
        <position position="1"/>
    </location>
</feature>
<organism evidence="1 2">
    <name type="scientific">Solanum stoloniferum</name>
    <dbReference type="NCBI Taxonomy" id="62892"/>
    <lineage>
        <taxon>Eukaryota</taxon>
        <taxon>Viridiplantae</taxon>
        <taxon>Streptophyta</taxon>
        <taxon>Embryophyta</taxon>
        <taxon>Tracheophyta</taxon>
        <taxon>Spermatophyta</taxon>
        <taxon>Magnoliopsida</taxon>
        <taxon>eudicotyledons</taxon>
        <taxon>Gunneridae</taxon>
        <taxon>Pentapetalae</taxon>
        <taxon>asterids</taxon>
        <taxon>lamiids</taxon>
        <taxon>Solanales</taxon>
        <taxon>Solanaceae</taxon>
        <taxon>Solanoideae</taxon>
        <taxon>Solaneae</taxon>
        <taxon>Solanum</taxon>
    </lineage>
</organism>
<comment type="caution">
    <text evidence="1">The sequence shown here is derived from an EMBL/GenBank/DDBJ whole genome shotgun (WGS) entry which is preliminary data.</text>
</comment>